<name>A0A0E0EPB1_9ORYZ</name>
<dbReference type="PANTHER" id="PTHR23142">
    <property type="entry name" value="PRE-MRNA-SPLICING FACTOR 38A-RELATED"/>
    <property type="match status" value="1"/>
</dbReference>
<dbReference type="Pfam" id="PF03371">
    <property type="entry name" value="PRP38"/>
    <property type="match status" value="1"/>
</dbReference>
<evidence type="ECO:0000256" key="2">
    <source>
        <dbReference type="ARBA" id="ARBA00006164"/>
    </source>
</evidence>
<keyword evidence="6" id="KW-0539">Nucleus</keyword>
<keyword evidence="4" id="KW-0747">Spliceosome</keyword>
<dbReference type="EnsemblPlants" id="OMERI09G00190.1">
    <property type="protein sequence ID" value="OMERI09G00190.1"/>
    <property type="gene ID" value="OMERI09G00190"/>
</dbReference>
<dbReference type="AlphaFoldDB" id="A0A0E0EPB1"/>
<organism evidence="8">
    <name type="scientific">Oryza meridionalis</name>
    <dbReference type="NCBI Taxonomy" id="40149"/>
    <lineage>
        <taxon>Eukaryota</taxon>
        <taxon>Viridiplantae</taxon>
        <taxon>Streptophyta</taxon>
        <taxon>Embryophyta</taxon>
        <taxon>Tracheophyta</taxon>
        <taxon>Spermatophyta</taxon>
        <taxon>Magnoliopsida</taxon>
        <taxon>Liliopsida</taxon>
        <taxon>Poales</taxon>
        <taxon>Poaceae</taxon>
        <taxon>BOP clade</taxon>
        <taxon>Oryzoideae</taxon>
        <taxon>Oryzeae</taxon>
        <taxon>Oryzinae</taxon>
        <taxon>Oryza</taxon>
    </lineage>
</organism>
<evidence type="ECO:0000256" key="7">
    <source>
        <dbReference type="SAM" id="MobiDB-lite"/>
    </source>
</evidence>
<evidence type="ECO:0000313" key="8">
    <source>
        <dbReference type="EnsemblPlants" id="OMERI09G00190.1"/>
    </source>
</evidence>
<dbReference type="Proteomes" id="UP000008021">
    <property type="component" value="Chromosome 9"/>
</dbReference>
<dbReference type="Gramene" id="OMERI09G00190.1">
    <property type="protein sequence ID" value="OMERI09G00190.1"/>
    <property type="gene ID" value="OMERI09G00190"/>
</dbReference>
<evidence type="ECO:0000313" key="9">
    <source>
        <dbReference type="Proteomes" id="UP000008021"/>
    </source>
</evidence>
<feature type="compositionally biased region" description="Acidic residues" evidence="7">
    <location>
        <begin position="421"/>
        <end position="441"/>
    </location>
</feature>
<feature type="region of interest" description="Disordered" evidence="7">
    <location>
        <begin position="416"/>
        <end position="482"/>
    </location>
</feature>
<evidence type="ECO:0000256" key="6">
    <source>
        <dbReference type="ARBA" id="ARBA00023242"/>
    </source>
</evidence>
<feature type="compositionally biased region" description="Gly residues" evidence="7">
    <location>
        <begin position="228"/>
        <end position="237"/>
    </location>
</feature>
<comment type="subcellular location">
    <subcellularLocation>
        <location evidence="1">Nucleus</location>
    </subcellularLocation>
</comment>
<comment type="similarity">
    <text evidence="2">Belongs to the PRP38 family.</text>
</comment>
<keyword evidence="9" id="KW-1185">Reference proteome</keyword>
<sequence>MLLRMDRSSWYRRWSYTSCRSRVSAASRPRCPICVACRVIPYSPTASLPCFVASIWAVCHIAIYYRGIGAAGNTDKQEGGECAGVLFAACAHRCMCLFVSSRTAPASCSEDDLWLDLLDKITGVSELVESITNADTEEKIYVVDKLFQFETLQSLQSYLIPPPNQAEVTAPIHTPSLLSEPTLAEDLITQAESSVEHHCNSCSVDCSRKRYHCRTQKKRKSSPVAAAGGEGGGGGGMANRTDPLAKSIHGTNPQNLVEKIVRSKIYQSTYWKEQCFGLTAETLVDKAMELDHTGGTYGGNRKPTPFLCLALKMLQIQPDKDIVVEFIKNEDYKYVRVLGAFYLRLTATVADVYQYLEPLYNDYRKIRHKLSDGKFTLTHVDEFIDDLLTKDYSCDTALPRIQKRWVLETSGTLEPRRSALEDDFEEEEEDKEDEQPMDIDEPNGREKHDHYRGRSPTRDRDRERKHERHHSQEPLVGQPLPRVNVIMTLPGTEITTEIGIMVGDGKETEIETVKEIETGIEIGIGIETVIAYEMRTTVEIGTEQEIGMAGKENAGTETVGGTGAVQGAGAGIDEKETEKMESTVGGVIGVVPVLEVMRRMVAQEMSRRRERKRKRRRVKEMHQIQMTQRL</sequence>
<accession>A0A0E0EPB1</accession>
<evidence type="ECO:0000256" key="5">
    <source>
        <dbReference type="ARBA" id="ARBA00023187"/>
    </source>
</evidence>
<keyword evidence="5" id="KW-0508">mRNA splicing</keyword>
<dbReference type="InterPro" id="IPR005037">
    <property type="entry name" value="PRP38"/>
</dbReference>
<proteinExistence type="inferred from homology"/>
<evidence type="ECO:0000256" key="4">
    <source>
        <dbReference type="ARBA" id="ARBA00022728"/>
    </source>
</evidence>
<dbReference type="GO" id="GO:0008380">
    <property type="term" value="P:RNA splicing"/>
    <property type="evidence" value="ECO:0007669"/>
    <property type="project" value="UniProtKB-KW"/>
</dbReference>
<dbReference type="GO" id="GO:0005681">
    <property type="term" value="C:spliceosomal complex"/>
    <property type="evidence" value="ECO:0007669"/>
    <property type="project" value="UniProtKB-KW"/>
</dbReference>
<evidence type="ECO:0008006" key="10">
    <source>
        <dbReference type="Google" id="ProtNLM"/>
    </source>
</evidence>
<dbReference type="GO" id="GO:0006397">
    <property type="term" value="P:mRNA processing"/>
    <property type="evidence" value="ECO:0007669"/>
    <property type="project" value="UniProtKB-KW"/>
</dbReference>
<evidence type="ECO:0000256" key="3">
    <source>
        <dbReference type="ARBA" id="ARBA00022664"/>
    </source>
</evidence>
<feature type="region of interest" description="Disordered" evidence="7">
    <location>
        <begin position="217"/>
        <end position="250"/>
    </location>
</feature>
<feature type="compositionally biased region" description="Basic residues" evidence="7">
    <location>
        <begin position="608"/>
        <end position="619"/>
    </location>
</feature>
<feature type="region of interest" description="Disordered" evidence="7">
    <location>
        <begin position="605"/>
        <end position="630"/>
    </location>
</feature>
<reference evidence="8" key="1">
    <citation type="submission" date="2015-04" db="UniProtKB">
        <authorList>
            <consortium name="EnsemblPlants"/>
        </authorList>
    </citation>
    <scope>IDENTIFICATION</scope>
</reference>
<reference evidence="8" key="2">
    <citation type="submission" date="2018-05" db="EMBL/GenBank/DDBJ databases">
        <title>OmerRS3 (Oryza meridionalis Reference Sequence Version 3).</title>
        <authorList>
            <person name="Zhang J."/>
            <person name="Kudrna D."/>
            <person name="Lee S."/>
            <person name="Talag J."/>
            <person name="Welchert J."/>
            <person name="Wing R.A."/>
        </authorList>
    </citation>
    <scope>NUCLEOTIDE SEQUENCE [LARGE SCALE GENOMIC DNA]</scope>
    <source>
        <strain evidence="8">cv. OR44</strain>
    </source>
</reference>
<keyword evidence="3" id="KW-0507">mRNA processing</keyword>
<dbReference type="STRING" id="40149.A0A0E0EPB1"/>
<evidence type="ECO:0000256" key="1">
    <source>
        <dbReference type="ARBA" id="ARBA00004123"/>
    </source>
</evidence>
<protein>
    <recommendedName>
        <fullName evidence="10">Pre-mRNA-splicing factor 38</fullName>
    </recommendedName>
</protein>
<dbReference type="HOGENOM" id="CLU_481814_0_0_1"/>